<dbReference type="PROSITE" id="PS50821">
    <property type="entry name" value="PAZ"/>
    <property type="match status" value="1"/>
</dbReference>
<dbReference type="Pfam" id="PF16488">
    <property type="entry name" value="ArgoL2"/>
    <property type="match status" value="1"/>
</dbReference>
<dbReference type="InterPro" id="IPR036397">
    <property type="entry name" value="RNaseH_sf"/>
</dbReference>
<dbReference type="Pfam" id="PF16487">
    <property type="entry name" value="ArgoMid"/>
    <property type="match status" value="1"/>
</dbReference>
<dbReference type="SMART" id="SM00950">
    <property type="entry name" value="Piwi"/>
    <property type="match status" value="1"/>
</dbReference>
<dbReference type="EMBL" id="LN891072">
    <property type="protein sequence ID" value="CUS09702.1"/>
    <property type="molecule type" value="Genomic_DNA"/>
</dbReference>
<dbReference type="InterPro" id="IPR003165">
    <property type="entry name" value="Piwi"/>
</dbReference>
<dbReference type="PANTHER" id="PTHR22891">
    <property type="entry name" value="EUKARYOTIC TRANSLATION INITIATION FACTOR 2C"/>
    <property type="match status" value="1"/>
</dbReference>
<evidence type="ECO:0000313" key="4">
    <source>
        <dbReference type="EMBL" id="CUS09702.1"/>
    </source>
</evidence>
<reference evidence="4" key="1">
    <citation type="submission" date="2015-10" db="EMBL/GenBank/DDBJ databases">
        <authorList>
            <person name="Regsiter A."/>
            <person name="william w."/>
        </authorList>
    </citation>
    <scope>NUCLEOTIDE SEQUENCE</scope>
    <source>
        <strain evidence="4">Montdore</strain>
    </source>
</reference>
<dbReference type="InterPro" id="IPR032473">
    <property type="entry name" value="Argonaute_Mid_dom"/>
</dbReference>
<dbReference type="InterPro" id="IPR012337">
    <property type="entry name" value="RNaseH-like_sf"/>
</dbReference>
<evidence type="ECO:0000259" key="2">
    <source>
        <dbReference type="PROSITE" id="PS50821"/>
    </source>
</evidence>
<feature type="domain" description="PAZ" evidence="2">
    <location>
        <begin position="224"/>
        <end position="352"/>
    </location>
</feature>
<dbReference type="SUPFAM" id="SSF53098">
    <property type="entry name" value="Ribonuclease H-like"/>
    <property type="match status" value="1"/>
</dbReference>
<evidence type="ECO:0008006" key="6">
    <source>
        <dbReference type="Google" id="ProtNLM"/>
    </source>
</evidence>
<dbReference type="CDD" id="cd04657">
    <property type="entry name" value="Piwi_ago-like"/>
    <property type="match status" value="1"/>
</dbReference>
<dbReference type="Proteomes" id="UP001412239">
    <property type="component" value="Unassembled WGS sequence"/>
</dbReference>
<dbReference type="AlphaFoldDB" id="A0A292PPY5"/>
<dbReference type="InterPro" id="IPR045246">
    <property type="entry name" value="Piwi_ago-like"/>
</dbReference>
<dbReference type="Pfam" id="PF08699">
    <property type="entry name" value="ArgoL1"/>
    <property type="match status" value="1"/>
</dbReference>
<dbReference type="Pfam" id="PF02171">
    <property type="entry name" value="Piwi"/>
    <property type="match status" value="1"/>
</dbReference>
<dbReference type="GO" id="GO:0003723">
    <property type="term" value="F:RNA binding"/>
    <property type="evidence" value="ECO:0007669"/>
    <property type="project" value="InterPro"/>
</dbReference>
<dbReference type="Gene3D" id="3.40.50.2300">
    <property type="match status" value="1"/>
</dbReference>
<evidence type="ECO:0000313" key="5">
    <source>
        <dbReference type="Proteomes" id="UP001412239"/>
    </source>
</evidence>
<dbReference type="Pfam" id="PF02170">
    <property type="entry name" value="PAZ"/>
    <property type="match status" value="1"/>
</dbReference>
<sequence>MATHTEGDLPKRPAFGTKGRPALIAVNSYAVSKFPTLAINQYDVTIGSGSEKRALIKKIWFSDKLQSQFGSAKNTVLFDGNKLAWSVTLFPFGDRLVTTIDLDEGDGPPEGRGGRPPRDNKHRVVIQKSGRVPLQVVEAFVKGDYRMDNEVLVGINFLDHLMRETPSKHFITIKRSFFQSSGRSPMERGVEAWKGIFQSVRATQGGRLTINVDVATTVFWSQGTVLDIACRMTLNGSPEDLQSRIVKEQGKGPTSRDLRRLKRVSFFCTHRKRDTEVRKKVYTIEGFDQSAVDYTFDLKRHNADGGVTTERITANDYFVRQYNLRLRYPQLPLVKTRKKGEVFPMELCHIQEGQRYPFKLDERQTAEMIKFTVQRPTIRMEQIKSNVAQLNWNKDPVLAKYGMEIDTNMIKSKGRILGAPKICYGDGSTDRVFTPRDGKWDLRGKKFAKIGAQLKGWGFMIFAPQRICDELTVKNFIRQLISVYIGHGGQVQNKEPIIMYADPKKSIGTNIFELYKKAGNQVQAKPQMLFFVLSAKSPQPYNEIKAFCELNIGVVSQCLQSRHVGQAKPQYCSNVCMKVNAKLGGTTCFLDKSDHPLFGKEASIIVGADVSHPAPGIAKASFASMVGSTDMQGSRFAAICNTNGLRTECITTPNMVKFMCTLLRAFRQETTKIPMRIFYFRDGVSEGQYQQIIDEELRDMREACKILQADYNPKITVTICSKRHHTRFFPVDRNAQDRNGNCLPGTIIERDVTHPTEYDFYLAAHNAIQGTARPVHYHVIHDENNMPVDMFQALVYNSCYTYIRASNSVSLIPAVYYAHLASSRARAHEVTDEGNTVMTSTSGEKRDPADVAEIRPLHDTIKHAMWYV</sequence>
<evidence type="ECO:0000256" key="1">
    <source>
        <dbReference type="SAM" id="MobiDB-lite"/>
    </source>
</evidence>
<dbReference type="InterPro" id="IPR003100">
    <property type="entry name" value="PAZ_dom"/>
</dbReference>
<accession>A0A292PPY5</accession>
<feature type="domain" description="Piwi" evidence="3">
    <location>
        <begin position="528"/>
        <end position="830"/>
    </location>
</feature>
<keyword evidence="5" id="KW-1185">Reference proteome</keyword>
<feature type="region of interest" description="Disordered" evidence="1">
    <location>
        <begin position="101"/>
        <end position="121"/>
    </location>
</feature>
<dbReference type="CDD" id="cd02846">
    <property type="entry name" value="PAZ_argonaute_like"/>
    <property type="match status" value="1"/>
</dbReference>
<dbReference type="Gene3D" id="3.30.420.10">
    <property type="entry name" value="Ribonuclease H-like superfamily/Ribonuclease H"/>
    <property type="match status" value="1"/>
</dbReference>
<dbReference type="InterPro" id="IPR014811">
    <property type="entry name" value="ArgoL1"/>
</dbReference>
<dbReference type="InterPro" id="IPR032474">
    <property type="entry name" value="Argonaute_N"/>
</dbReference>
<organism evidence="4 5">
    <name type="scientific">Tuber aestivum</name>
    <name type="common">summer truffle</name>
    <dbReference type="NCBI Taxonomy" id="59557"/>
    <lineage>
        <taxon>Eukaryota</taxon>
        <taxon>Fungi</taxon>
        <taxon>Dikarya</taxon>
        <taxon>Ascomycota</taxon>
        <taxon>Pezizomycotina</taxon>
        <taxon>Pezizomycetes</taxon>
        <taxon>Pezizales</taxon>
        <taxon>Tuberaceae</taxon>
        <taxon>Tuber</taxon>
    </lineage>
</organism>
<name>A0A292PPY5_9PEZI</name>
<dbReference type="PROSITE" id="PS50822">
    <property type="entry name" value="PIWI"/>
    <property type="match status" value="1"/>
</dbReference>
<dbReference type="Pfam" id="PF16486">
    <property type="entry name" value="ArgoN"/>
    <property type="match status" value="1"/>
</dbReference>
<dbReference type="SMART" id="SM01163">
    <property type="entry name" value="DUF1785"/>
    <property type="match status" value="1"/>
</dbReference>
<dbReference type="InterPro" id="IPR036085">
    <property type="entry name" value="PAZ_dom_sf"/>
</dbReference>
<dbReference type="InterPro" id="IPR032472">
    <property type="entry name" value="ArgoL2"/>
</dbReference>
<dbReference type="Gene3D" id="2.170.260.10">
    <property type="entry name" value="paz domain"/>
    <property type="match status" value="1"/>
</dbReference>
<dbReference type="SUPFAM" id="SSF101690">
    <property type="entry name" value="PAZ domain"/>
    <property type="match status" value="1"/>
</dbReference>
<evidence type="ECO:0000259" key="3">
    <source>
        <dbReference type="PROSITE" id="PS50822"/>
    </source>
</evidence>
<protein>
    <recommendedName>
        <fullName evidence="6">Piwi domain-containing protein</fullName>
    </recommendedName>
</protein>
<gene>
    <name evidence="4" type="ORF">GSTUAT00006249001</name>
</gene>
<proteinExistence type="predicted"/>